<proteinExistence type="predicted"/>
<sequence>MEVALLRYAAPLTMTKTTGADIPHPECWIILLPIGMLLKDPLRKQWKESLQKLWQKHKVDSLIWPCAQLRKAMPHIPAEFKKLKAAQKAEAVRLQAQEVSNTPKVGKRKNLKEGGEENPEDYGFTPRYHAWTSTEHELPVLFLIIFNIQLAATALPIIGTQVARRKASKNELENVAGMAVTSTASGGKFDKKHAGEKSPKHEGKYRKVCILFLIVSAIEPD</sequence>
<keyword evidence="3" id="KW-1185">Reference proteome</keyword>
<reference evidence="2" key="1">
    <citation type="submission" date="2019-11" db="EMBL/GenBank/DDBJ databases">
        <authorList>
            <person name="Liu Y."/>
            <person name="Hou J."/>
            <person name="Li T.-Q."/>
            <person name="Guan C.-H."/>
            <person name="Wu X."/>
            <person name="Wu H.-Z."/>
            <person name="Ling F."/>
            <person name="Zhang R."/>
            <person name="Shi X.-G."/>
            <person name="Ren J.-P."/>
            <person name="Chen E.-F."/>
            <person name="Sun J.-M."/>
        </authorList>
    </citation>
    <scope>NUCLEOTIDE SEQUENCE</scope>
    <source>
        <strain evidence="2">Adult_tree_wgs_1</strain>
        <tissue evidence="2">Leaves</tissue>
    </source>
</reference>
<gene>
    <name evidence="2" type="ORF">RHSIM_Rhsim11G0147700</name>
</gene>
<evidence type="ECO:0000256" key="1">
    <source>
        <dbReference type="SAM" id="MobiDB-lite"/>
    </source>
</evidence>
<accession>A0A834G833</accession>
<feature type="region of interest" description="Disordered" evidence="1">
    <location>
        <begin position="99"/>
        <end position="120"/>
    </location>
</feature>
<dbReference type="OrthoDB" id="28455at2759"/>
<organism evidence="2 3">
    <name type="scientific">Rhododendron simsii</name>
    <name type="common">Sims's rhododendron</name>
    <dbReference type="NCBI Taxonomy" id="118357"/>
    <lineage>
        <taxon>Eukaryota</taxon>
        <taxon>Viridiplantae</taxon>
        <taxon>Streptophyta</taxon>
        <taxon>Embryophyta</taxon>
        <taxon>Tracheophyta</taxon>
        <taxon>Spermatophyta</taxon>
        <taxon>Magnoliopsida</taxon>
        <taxon>eudicotyledons</taxon>
        <taxon>Gunneridae</taxon>
        <taxon>Pentapetalae</taxon>
        <taxon>asterids</taxon>
        <taxon>Ericales</taxon>
        <taxon>Ericaceae</taxon>
        <taxon>Ericoideae</taxon>
        <taxon>Rhodoreae</taxon>
        <taxon>Rhododendron</taxon>
    </lineage>
</organism>
<evidence type="ECO:0000313" key="3">
    <source>
        <dbReference type="Proteomes" id="UP000626092"/>
    </source>
</evidence>
<evidence type="ECO:0000313" key="2">
    <source>
        <dbReference type="EMBL" id="KAF7127667.1"/>
    </source>
</evidence>
<protein>
    <submittedName>
        <fullName evidence="2">Uncharacterized protein</fullName>
    </submittedName>
</protein>
<dbReference type="EMBL" id="WJXA01000011">
    <property type="protein sequence ID" value="KAF7127667.1"/>
    <property type="molecule type" value="Genomic_DNA"/>
</dbReference>
<name>A0A834G833_RHOSS</name>
<dbReference type="AlphaFoldDB" id="A0A834G833"/>
<comment type="caution">
    <text evidence="2">The sequence shown here is derived from an EMBL/GenBank/DDBJ whole genome shotgun (WGS) entry which is preliminary data.</text>
</comment>
<dbReference type="Proteomes" id="UP000626092">
    <property type="component" value="Unassembled WGS sequence"/>
</dbReference>